<evidence type="ECO:0000256" key="3">
    <source>
        <dbReference type="ARBA" id="ARBA00022692"/>
    </source>
</evidence>
<dbReference type="OrthoDB" id="302728at2759"/>
<keyword evidence="4 10" id="KW-1133">Transmembrane helix</keyword>
<accession>A0A7H9B7G4</accession>
<feature type="domain" description="Palmitoyltransferase DHHC" evidence="11">
    <location>
        <begin position="103"/>
        <end position="225"/>
    </location>
</feature>
<comment type="subcellular location">
    <subcellularLocation>
        <location evidence="1">Membrane</location>
        <topology evidence="1">Multi-pass membrane protein</topology>
    </subcellularLocation>
</comment>
<keyword evidence="13" id="KW-1185">Reference proteome</keyword>
<keyword evidence="8 10" id="KW-0012">Acyltransferase</keyword>
<feature type="transmembrane region" description="Helical" evidence="10">
    <location>
        <begin position="38"/>
        <end position="56"/>
    </location>
</feature>
<comment type="catalytic activity">
    <reaction evidence="9 10">
        <text>L-cysteinyl-[protein] + hexadecanoyl-CoA = S-hexadecanoyl-L-cysteinyl-[protein] + CoA</text>
        <dbReference type="Rhea" id="RHEA:36683"/>
        <dbReference type="Rhea" id="RHEA-COMP:10131"/>
        <dbReference type="Rhea" id="RHEA-COMP:11032"/>
        <dbReference type="ChEBI" id="CHEBI:29950"/>
        <dbReference type="ChEBI" id="CHEBI:57287"/>
        <dbReference type="ChEBI" id="CHEBI:57379"/>
        <dbReference type="ChEBI" id="CHEBI:74151"/>
        <dbReference type="EC" id="2.3.1.225"/>
    </reaction>
</comment>
<keyword evidence="2 10" id="KW-0808">Transferase</keyword>
<dbReference type="InterPro" id="IPR039859">
    <property type="entry name" value="PFA4/ZDH16/20/ERF2-like"/>
</dbReference>
<evidence type="ECO:0000256" key="9">
    <source>
        <dbReference type="ARBA" id="ARBA00048048"/>
    </source>
</evidence>
<protein>
    <recommendedName>
        <fullName evidence="10">Palmitoyltransferase</fullName>
        <ecNumber evidence="10">2.3.1.225</ecNumber>
    </recommendedName>
</protein>
<dbReference type="PROSITE" id="PS50216">
    <property type="entry name" value="DHHC"/>
    <property type="match status" value="1"/>
</dbReference>
<evidence type="ECO:0000256" key="10">
    <source>
        <dbReference type="RuleBase" id="RU079119"/>
    </source>
</evidence>
<organism evidence="12 13">
    <name type="scientific">Zygotorulaspora mrakii</name>
    <name type="common">Zygosaccharomyces mrakii</name>
    <dbReference type="NCBI Taxonomy" id="42260"/>
    <lineage>
        <taxon>Eukaryota</taxon>
        <taxon>Fungi</taxon>
        <taxon>Dikarya</taxon>
        <taxon>Ascomycota</taxon>
        <taxon>Saccharomycotina</taxon>
        <taxon>Saccharomycetes</taxon>
        <taxon>Saccharomycetales</taxon>
        <taxon>Saccharomycetaceae</taxon>
        <taxon>Zygotorulaspora</taxon>
    </lineage>
</organism>
<dbReference type="AlphaFoldDB" id="A0A7H9B7G4"/>
<dbReference type="Proteomes" id="UP000509704">
    <property type="component" value="Chromosome 6"/>
</dbReference>
<dbReference type="Pfam" id="PF01529">
    <property type="entry name" value="DHHC"/>
    <property type="match status" value="1"/>
</dbReference>
<dbReference type="EC" id="2.3.1.225" evidence="10"/>
<evidence type="ECO:0000256" key="4">
    <source>
        <dbReference type="ARBA" id="ARBA00022989"/>
    </source>
</evidence>
<evidence type="ECO:0000256" key="5">
    <source>
        <dbReference type="ARBA" id="ARBA00023136"/>
    </source>
</evidence>
<evidence type="ECO:0000256" key="7">
    <source>
        <dbReference type="ARBA" id="ARBA00023288"/>
    </source>
</evidence>
<evidence type="ECO:0000256" key="2">
    <source>
        <dbReference type="ARBA" id="ARBA00022679"/>
    </source>
</evidence>
<evidence type="ECO:0000256" key="1">
    <source>
        <dbReference type="ARBA" id="ARBA00004141"/>
    </source>
</evidence>
<feature type="transmembrane region" description="Helical" evidence="10">
    <location>
        <begin position="153"/>
        <end position="176"/>
    </location>
</feature>
<feature type="transmembrane region" description="Helical" evidence="10">
    <location>
        <begin position="188"/>
        <end position="213"/>
    </location>
</feature>
<reference evidence="12 13" key="1">
    <citation type="submission" date="2020-07" db="EMBL/GenBank/DDBJ databases">
        <title>The yeast mating-type switching endonuclease HO is a domesticated member of an unorthodox homing genetic element family.</title>
        <authorList>
            <person name="Coughlan A.Y."/>
            <person name="Lombardi L."/>
            <person name="Braun-Galleani S."/>
            <person name="Martos A.R."/>
            <person name="Galeote V."/>
            <person name="Bigey F."/>
            <person name="Dequin S."/>
            <person name="Byrne K.P."/>
            <person name="Wolfe K.H."/>
        </authorList>
    </citation>
    <scope>NUCLEOTIDE SEQUENCE [LARGE SCALE GENOMIC DNA]</scope>
    <source>
        <strain evidence="12 13">NRRL Y-6702</strain>
    </source>
</reference>
<dbReference type="InterPro" id="IPR001594">
    <property type="entry name" value="Palmitoyltrfase_DHHC"/>
</dbReference>
<sequence length="327" mass="37907">MGGSNFHITVIFPRCLVSFLYCWTAYVTLSRAKQIPQLFARVLIFGYLLLGLYTYFKLIWTSPGSPLDFPELRVNDIYAAEMGGELPPEFLAKRSITSKNNGRFRLCRTCSVWKPDRCHHCSSCNRCILKMDHHCPWIPGCIGFGNQKYFIQFLIYSTLYATAILVISSAQFYMWFHDGVFERELIDMLLLSVWLLAFAISIAMMCFSVFSILQVNRNQTTIEMYGYQRYREELAVLGNAHLDQDDTNAFDLGSRLENWTSVMGSKWVEWLLPIQRLEIARNRHSWNEKGLFFELGPGINDGILETLDLQNRLLRRVTPRSSIDNNK</sequence>
<evidence type="ECO:0000259" key="11">
    <source>
        <dbReference type="Pfam" id="PF01529"/>
    </source>
</evidence>
<evidence type="ECO:0000313" key="13">
    <source>
        <dbReference type="Proteomes" id="UP000509704"/>
    </source>
</evidence>
<keyword evidence="6" id="KW-0564">Palmitate</keyword>
<dbReference type="RefSeq" id="XP_037145398.1">
    <property type="nucleotide sequence ID" value="XM_037289503.1"/>
</dbReference>
<name>A0A7H9B7G4_ZYGMR</name>
<keyword evidence="7" id="KW-0449">Lipoprotein</keyword>
<feature type="transmembrane region" description="Helical" evidence="10">
    <location>
        <begin position="6"/>
        <end position="26"/>
    </location>
</feature>
<dbReference type="GO" id="GO:0019706">
    <property type="term" value="F:protein-cysteine S-palmitoyltransferase activity"/>
    <property type="evidence" value="ECO:0007669"/>
    <property type="project" value="UniProtKB-EC"/>
</dbReference>
<evidence type="ECO:0000256" key="6">
    <source>
        <dbReference type="ARBA" id="ARBA00023139"/>
    </source>
</evidence>
<comment type="domain">
    <text evidence="10">The DHHC domain is required for palmitoyltransferase activity.</text>
</comment>
<dbReference type="EMBL" id="CP058609">
    <property type="protein sequence ID" value="QLG73672.1"/>
    <property type="molecule type" value="Genomic_DNA"/>
</dbReference>
<comment type="similarity">
    <text evidence="10">Belongs to the DHHC palmitoyltransferase family.</text>
</comment>
<dbReference type="GeneID" id="59237431"/>
<dbReference type="PANTHER" id="PTHR12246">
    <property type="entry name" value="PALMITOYLTRANSFERASE ZDHHC16"/>
    <property type="match status" value="1"/>
</dbReference>
<keyword evidence="5 10" id="KW-0472">Membrane</keyword>
<gene>
    <name evidence="12" type="ORF">HG535_0F01830</name>
</gene>
<keyword evidence="3 10" id="KW-0812">Transmembrane</keyword>
<dbReference type="KEGG" id="zmk:HG535_0F01830"/>
<evidence type="ECO:0000313" key="12">
    <source>
        <dbReference type="EMBL" id="QLG73672.1"/>
    </source>
</evidence>
<evidence type="ECO:0000256" key="8">
    <source>
        <dbReference type="ARBA" id="ARBA00023315"/>
    </source>
</evidence>
<proteinExistence type="inferred from homology"/>
<dbReference type="GO" id="GO:0016020">
    <property type="term" value="C:membrane"/>
    <property type="evidence" value="ECO:0007669"/>
    <property type="project" value="UniProtKB-SubCell"/>
</dbReference>